<keyword evidence="1" id="KW-0472">Membrane</keyword>
<keyword evidence="1" id="KW-0812">Transmembrane</keyword>
<dbReference type="EMBL" id="JAVKPH010000010">
    <property type="protein sequence ID" value="MDR5653114.1"/>
    <property type="molecule type" value="Genomic_DNA"/>
</dbReference>
<proteinExistence type="predicted"/>
<evidence type="ECO:0000313" key="3">
    <source>
        <dbReference type="Proteomes" id="UP001247754"/>
    </source>
</evidence>
<gene>
    <name evidence="2" type="ORF">RGD00_10890</name>
</gene>
<dbReference type="Proteomes" id="UP001247754">
    <property type="component" value="Unassembled WGS sequence"/>
</dbReference>
<accession>A0ABU1F8G5</accession>
<feature type="transmembrane region" description="Helical" evidence="1">
    <location>
        <begin position="35"/>
        <end position="54"/>
    </location>
</feature>
<keyword evidence="3" id="KW-1185">Reference proteome</keyword>
<organism evidence="2 3">
    <name type="scientific">Ruixingdingia sedimenti</name>
    <dbReference type="NCBI Taxonomy" id="3073604"/>
    <lineage>
        <taxon>Bacteria</taxon>
        <taxon>Pseudomonadati</taxon>
        <taxon>Pseudomonadota</taxon>
        <taxon>Alphaproteobacteria</taxon>
        <taxon>Rhodobacterales</taxon>
        <taxon>Paracoccaceae</taxon>
        <taxon>Ruixingdingia</taxon>
    </lineage>
</organism>
<keyword evidence="1" id="KW-1133">Transmembrane helix</keyword>
<reference evidence="2 3" key="1">
    <citation type="submission" date="2023-09" db="EMBL/GenBank/DDBJ databases">
        <title>Xinfangfangia sedmenti sp. nov., isolated the sedment.</title>
        <authorList>
            <person name="Xu L."/>
        </authorList>
    </citation>
    <scope>NUCLEOTIDE SEQUENCE [LARGE SCALE GENOMIC DNA]</scope>
    <source>
        <strain evidence="2 3">LG-4</strain>
    </source>
</reference>
<evidence type="ECO:0000313" key="2">
    <source>
        <dbReference type="EMBL" id="MDR5653114.1"/>
    </source>
</evidence>
<name>A0ABU1F8G5_9RHOB</name>
<protein>
    <submittedName>
        <fullName evidence="2">CTP synthetase</fullName>
    </submittedName>
</protein>
<evidence type="ECO:0000256" key="1">
    <source>
        <dbReference type="SAM" id="Phobius"/>
    </source>
</evidence>
<feature type="transmembrane region" description="Helical" evidence="1">
    <location>
        <begin position="7"/>
        <end position="29"/>
    </location>
</feature>
<comment type="caution">
    <text evidence="2">The sequence shown here is derived from an EMBL/GenBank/DDBJ whole genome shotgun (WGS) entry which is preliminary data.</text>
</comment>
<sequence>MSRLTMVLFSIASVTLMGIGVVVALVLGHYRLEPIVIAAAIGLVAALPVSWLLARRLQ</sequence>
<dbReference type="RefSeq" id="WP_310457348.1">
    <property type="nucleotide sequence ID" value="NZ_JAVKPH010000010.1"/>
</dbReference>